<dbReference type="NCBIfam" id="TIGR00756">
    <property type="entry name" value="PPR"/>
    <property type="match status" value="1"/>
</dbReference>
<accession>A0A812SE79</accession>
<dbReference type="Gene3D" id="1.25.40.10">
    <property type="entry name" value="Tetratricopeptide repeat domain"/>
    <property type="match status" value="1"/>
</dbReference>
<dbReference type="OrthoDB" id="441391at2759"/>
<dbReference type="Proteomes" id="UP000604046">
    <property type="component" value="Unassembled WGS sequence"/>
</dbReference>
<keyword evidence="4" id="KW-1185">Reference proteome</keyword>
<dbReference type="AlphaFoldDB" id="A0A812SE79"/>
<gene>
    <name evidence="3" type="primary">CWC27</name>
    <name evidence="3" type="ORF">SNAT2548_LOCUS26914</name>
</gene>
<feature type="compositionally biased region" description="Basic and acidic residues" evidence="2">
    <location>
        <begin position="1"/>
        <end position="20"/>
    </location>
</feature>
<feature type="repeat" description="PPR" evidence="1">
    <location>
        <begin position="128"/>
        <end position="162"/>
    </location>
</feature>
<feature type="compositionally biased region" description="Polar residues" evidence="2">
    <location>
        <begin position="21"/>
        <end position="31"/>
    </location>
</feature>
<organism evidence="3 4">
    <name type="scientific">Symbiodinium natans</name>
    <dbReference type="NCBI Taxonomy" id="878477"/>
    <lineage>
        <taxon>Eukaryota</taxon>
        <taxon>Sar</taxon>
        <taxon>Alveolata</taxon>
        <taxon>Dinophyceae</taxon>
        <taxon>Suessiales</taxon>
        <taxon>Symbiodiniaceae</taxon>
        <taxon>Symbiodinium</taxon>
    </lineage>
</organism>
<feature type="region of interest" description="Disordered" evidence="2">
    <location>
        <begin position="215"/>
        <end position="238"/>
    </location>
</feature>
<feature type="non-terminal residue" evidence="3">
    <location>
        <position position="1"/>
    </location>
</feature>
<evidence type="ECO:0000256" key="1">
    <source>
        <dbReference type="PROSITE-ProRule" id="PRU00708"/>
    </source>
</evidence>
<dbReference type="EMBL" id="CAJNDS010002447">
    <property type="protein sequence ID" value="CAE7479281.1"/>
    <property type="molecule type" value="Genomic_DNA"/>
</dbReference>
<dbReference type="InterPro" id="IPR002885">
    <property type="entry name" value="PPR_rpt"/>
</dbReference>
<dbReference type="PROSITE" id="PS51375">
    <property type="entry name" value="PPR"/>
    <property type="match status" value="1"/>
</dbReference>
<feature type="region of interest" description="Disordered" evidence="2">
    <location>
        <begin position="1"/>
        <end position="32"/>
    </location>
</feature>
<protein>
    <submittedName>
        <fullName evidence="3">CWC27 protein</fullName>
    </submittedName>
</protein>
<dbReference type="InterPro" id="IPR011990">
    <property type="entry name" value="TPR-like_helical_dom_sf"/>
</dbReference>
<proteinExistence type="predicted"/>
<name>A0A812SE79_9DINO</name>
<comment type="caution">
    <text evidence="3">The sequence shown here is derived from an EMBL/GenBank/DDBJ whole genome shotgun (WGS) entry which is preliminary data.</text>
</comment>
<evidence type="ECO:0000256" key="2">
    <source>
        <dbReference type="SAM" id="MobiDB-lite"/>
    </source>
</evidence>
<feature type="non-terminal residue" evidence="3">
    <location>
        <position position="238"/>
    </location>
</feature>
<sequence length="238" mass="26021">RAARDPEKAEKPRRKEKDIENGTTPSETVTDTAVKLDEAPSELPPSAQGALQHKESEEKMNLESFLNYVAFNKKTQAPTPQVLDLSEASADRANAEAQMVLRGSMGFKRVDVAKDLFAQLDAASVDVSATTFTLMIEACVVARDLKSASDFLMKMEASGHSPNSELLDKVLDLYSNQKAQKEVSKADRVKEDPDAELDLEAIALTRQKLKSDAPIFVPSFGIPPPPPKPKPVEEDADE</sequence>
<reference evidence="3" key="1">
    <citation type="submission" date="2021-02" db="EMBL/GenBank/DDBJ databases">
        <authorList>
            <person name="Dougan E. K."/>
            <person name="Rhodes N."/>
            <person name="Thang M."/>
            <person name="Chan C."/>
        </authorList>
    </citation>
    <scope>NUCLEOTIDE SEQUENCE</scope>
</reference>
<evidence type="ECO:0000313" key="4">
    <source>
        <dbReference type="Proteomes" id="UP000604046"/>
    </source>
</evidence>
<evidence type="ECO:0000313" key="3">
    <source>
        <dbReference type="EMBL" id="CAE7479281.1"/>
    </source>
</evidence>